<dbReference type="EMBL" id="JARBJD010000128">
    <property type="protein sequence ID" value="KAK2950868.1"/>
    <property type="molecule type" value="Genomic_DNA"/>
</dbReference>
<reference evidence="1 2" key="1">
    <citation type="journal article" date="2022" name="bioRxiv">
        <title>Genomics of Preaxostyla Flagellates Illuminates Evolutionary Transitions and the Path Towards Mitochondrial Loss.</title>
        <authorList>
            <person name="Novak L.V.F."/>
            <person name="Treitli S.C."/>
            <person name="Pyrih J."/>
            <person name="Halakuc P."/>
            <person name="Pipaliya S.V."/>
            <person name="Vacek V."/>
            <person name="Brzon O."/>
            <person name="Soukal P."/>
            <person name="Eme L."/>
            <person name="Dacks J.B."/>
            <person name="Karnkowska A."/>
            <person name="Elias M."/>
            <person name="Hampl V."/>
        </authorList>
    </citation>
    <scope>NUCLEOTIDE SEQUENCE [LARGE SCALE GENOMIC DNA]</scope>
    <source>
        <strain evidence="1">NAU3</strain>
        <tissue evidence="1">Gut</tissue>
    </source>
</reference>
<comment type="caution">
    <text evidence="1">The sequence shown here is derived from an EMBL/GenBank/DDBJ whole genome shotgun (WGS) entry which is preliminary data.</text>
</comment>
<dbReference type="Proteomes" id="UP001281761">
    <property type="component" value="Unassembled WGS sequence"/>
</dbReference>
<gene>
    <name evidence="1" type="ORF">BLNAU_14170</name>
</gene>
<protein>
    <submittedName>
        <fullName evidence="1">Uncharacterized protein</fullName>
    </submittedName>
</protein>
<organism evidence="1 2">
    <name type="scientific">Blattamonas nauphoetae</name>
    <dbReference type="NCBI Taxonomy" id="2049346"/>
    <lineage>
        <taxon>Eukaryota</taxon>
        <taxon>Metamonada</taxon>
        <taxon>Preaxostyla</taxon>
        <taxon>Oxymonadida</taxon>
        <taxon>Blattamonas</taxon>
    </lineage>
</organism>
<evidence type="ECO:0000313" key="1">
    <source>
        <dbReference type="EMBL" id="KAK2950868.1"/>
    </source>
</evidence>
<proteinExistence type="predicted"/>
<evidence type="ECO:0000313" key="2">
    <source>
        <dbReference type="Proteomes" id="UP001281761"/>
    </source>
</evidence>
<keyword evidence="2" id="KW-1185">Reference proteome</keyword>
<name>A0ABQ9XHS7_9EUKA</name>
<accession>A0ABQ9XHS7</accession>
<sequence>MFVQRRTPNTLLGFLDGKSPSIAVFSLKFQIKCLCSSSSKNHKTSARPHHQTLSFISCIIIIKRFWKMQTTFSLTCVIEPSPTVNPPQTLINPSVFDMEYVITRIQSYLPEGDSPLLYSSVLVPSANVMVCGEGQLSEYVVGIFDLRPDRGANLMTFHVPLKQTPFVSLLDVIPGPSRGIEGGSNDQDELYPDIRKADRTEFTQLPESITEAISECKIPNPAPLDASIRFTVRNTSYTTCSFVTKIQSSLFLFLYVQQNGRRFHSTIFIKSIWTSDMKFSLQVCLLYQLTLYFFSGLSNSVPLCYSHNHISRITVRVDRSSTIPPLQWNSERRDAPERYPHP</sequence>